<sequence length="134" mass="16276">MTKQEKEEKLKQEAEEIARINEKNAKMWKFRLKWVKIYLIYFFIFIVVEPILIALIITRPHTNNFLIPIVSILFIYWFVLYIVFGMKVNWKMEVNVGWFIVTAFIFIGGFIIGLCYAFTILKYWREEQRGEFFV</sequence>
<evidence type="ECO:0000256" key="1">
    <source>
        <dbReference type="SAM" id="Phobius"/>
    </source>
</evidence>
<dbReference type="AlphaFoldDB" id="A0A4R7TY39"/>
<dbReference type="EMBL" id="SOCH01000003">
    <property type="protein sequence ID" value="TDU97860.1"/>
    <property type="molecule type" value="Genomic_DNA"/>
</dbReference>
<protein>
    <submittedName>
        <fullName evidence="2">Uncharacterized protein</fullName>
    </submittedName>
</protein>
<feature type="transmembrane region" description="Helical" evidence="1">
    <location>
        <begin position="37"/>
        <end position="58"/>
    </location>
</feature>
<comment type="caution">
    <text evidence="2">The sequence shown here is derived from an EMBL/GenBank/DDBJ whole genome shotgun (WGS) entry which is preliminary data.</text>
</comment>
<keyword evidence="1" id="KW-1133">Transmembrane helix</keyword>
<feature type="transmembrane region" description="Helical" evidence="1">
    <location>
        <begin position="96"/>
        <end position="121"/>
    </location>
</feature>
<dbReference type="RefSeq" id="WP_134076611.1">
    <property type="nucleotide sequence ID" value="NZ_JAQRAI010000003.1"/>
</dbReference>
<proteinExistence type="predicted"/>
<evidence type="ECO:0000313" key="3">
    <source>
        <dbReference type="Proteomes" id="UP000294882"/>
    </source>
</evidence>
<feature type="transmembrane region" description="Helical" evidence="1">
    <location>
        <begin position="65"/>
        <end position="84"/>
    </location>
</feature>
<name>A0A4R7TY39_9BACT</name>
<dbReference type="Proteomes" id="UP000294882">
    <property type="component" value="Unassembled WGS sequence"/>
</dbReference>
<organism evidence="2 3">
    <name type="scientific">Metamycoplasma hyosynoviae</name>
    <dbReference type="NCBI Taxonomy" id="29559"/>
    <lineage>
        <taxon>Bacteria</taxon>
        <taxon>Bacillati</taxon>
        <taxon>Mycoplasmatota</taxon>
        <taxon>Mycoplasmoidales</taxon>
        <taxon>Metamycoplasmataceae</taxon>
        <taxon>Metamycoplasma</taxon>
    </lineage>
</organism>
<keyword evidence="1" id="KW-0472">Membrane</keyword>
<keyword evidence="1" id="KW-0812">Transmembrane</keyword>
<reference evidence="2 3" key="1">
    <citation type="submission" date="2019-03" db="EMBL/GenBank/DDBJ databases">
        <title>Genomic Encyclopedia of Archaeal and Bacterial Type Strains, Phase II (KMG-II): from individual species to whole genera.</title>
        <authorList>
            <person name="Goeker M."/>
        </authorList>
    </citation>
    <scope>NUCLEOTIDE SEQUENCE [LARGE SCALE GENOMIC DNA]</scope>
    <source>
        <strain evidence="2 3">ATCC 25591</strain>
    </source>
</reference>
<evidence type="ECO:0000313" key="2">
    <source>
        <dbReference type="EMBL" id="TDU97860.1"/>
    </source>
</evidence>
<gene>
    <name evidence="2" type="ORF">JN03_0388</name>
</gene>
<accession>A0A4R7TY39</accession>